<sequence length="262" mass="30052">MRDTLVIPDPRGIGYEYFNAMIKYRERVAQVDGRTGEEETYDSLLKRSIRTAITMKSKGVRPGDFVSRCTLNELDACVIYIATLFVGAITANVHVTMSAQEILCLLKQVSPKIVFVAQQCEALMEKVTRELERQPLLVVLRQTQTNTPFAKFLESCENEDAFRPREAHNMDETVFVAFTSGTTGKPKGICHSHSSMAERFDKEQKCQIVATFYPPTLTLFNRFIHYTILNGFKRLVFDRFDSENPWRILNYINSIVQSNKKK</sequence>
<dbReference type="InterPro" id="IPR042099">
    <property type="entry name" value="ANL_N_sf"/>
</dbReference>
<dbReference type="Gene3D" id="3.40.50.12780">
    <property type="entry name" value="N-terminal domain of ligase-like"/>
    <property type="match status" value="1"/>
</dbReference>
<keyword evidence="7" id="KW-1185">Reference proteome</keyword>
<dbReference type="InterPro" id="IPR000873">
    <property type="entry name" value="AMP-dep_synth/lig_dom"/>
</dbReference>
<accession>A0A5N4ASN9</accession>
<dbReference type="AlphaFoldDB" id="A0A5N4ASN9"/>
<dbReference type="SUPFAM" id="SSF56801">
    <property type="entry name" value="Acetyl-CoA synthetase-like"/>
    <property type="match status" value="1"/>
</dbReference>
<name>A0A5N4ASN9_PHOPY</name>
<comment type="caution">
    <text evidence="6">The sequence shown here is derived from an EMBL/GenBank/DDBJ whole genome shotgun (WGS) entry which is preliminary data.</text>
</comment>
<comment type="similarity">
    <text evidence="2">Belongs to the ATP-dependent AMP-binding enzyme family.</text>
</comment>
<evidence type="ECO:0000256" key="1">
    <source>
        <dbReference type="ARBA" id="ARBA00004275"/>
    </source>
</evidence>
<evidence type="ECO:0000313" key="7">
    <source>
        <dbReference type="Proteomes" id="UP000327044"/>
    </source>
</evidence>
<dbReference type="InParanoid" id="A0A5N4ASN9"/>
<dbReference type="PANTHER" id="PTHR24096:SF149">
    <property type="entry name" value="AMP-BINDING DOMAIN-CONTAINING PROTEIN-RELATED"/>
    <property type="match status" value="1"/>
</dbReference>
<dbReference type="InterPro" id="IPR020845">
    <property type="entry name" value="AMP-binding_CS"/>
</dbReference>
<dbReference type="Pfam" id="PF00501">
    <property type="entry name" value="AMP-binding"/>
    <property type="match status" value="1"/>
</dbReference>
<gene>
    <name evidence="6" type="ORF">PPYR_05990</name>
</gene>
<keyword evidence="4" id="KW-0576">Peroxisome</keyword>
<feature type="domain" description="AMP-dependent synthetase/ligase" evidence="5">
    <location>
        <begin position="23"/>
        <end position="252"/>
    </location>
</feature>
<evidence type="ECO:0000256" key="3">
    <source>
        <dbReference type="ARBA" id="ARBA00022598"/>
    </source>
</evidence>
<keyword evidence="3" id="KW-0436">Ligase</keyword>
<evidence type="ECO:0000256" key="4">
    <source>
        <dbReference type="ARBA" id="ARBA00023140"/>
    </source>
</evidence>
<evidence type="ECO:0000313" key="6">
    <source>
        <dbReference type="EMBL" id="KAB0800250.1"/>
    </source>
</evidence>
<dbReference type="PANTHER" id="PTHR24096">
    <property type="entry name" value="LONG-CHAIN-FATTY-ACID--COA LIGASE"/>
    <property type="match status" value="1"/>
</dbReference>
<dbReference type="Proteomes" id="UP000327044">
    <property type="component" value="Unassembled WGS sequence"/>
</dbReference>
<evidence type="ECO:0000256" key="2">
    <source>
        <dbReference type="ARBA" id="ARBA00006432"/>
    </source>
</evidence>
<dbReference type="GO" id="GO:0016405">
    <property type="term" value="F:CoA-ligase activity"/>
    <property type="evidence" value="ECO:0007669"/>
    <property type="project" value="TreeGrafter"/>
</dbReference>
<reference evidence="6 7" key="1">
    <citation type="journal article" date="2018" name="Elife">
        <title>Firefly genomes illuminate parallel origins of bioluminescence in beetles.</title>
        <authorList>
            <person name="Fallon T.R."/>
            <person name="Lower S.E."/>
            <person name="Chang C.H."/>
            <person name="Bessho-Uehara M."/>
            <person name="Martin G.J."/>
            <person name="Bewick A.J."/>
            <person name="Behringer M."/>
            <person name="Debat H.J."/>
            <person name="Wong I."/>
            <person name="Day J.C."/>
            <person name="Suvorov A."/>
            <person name="Silva C.J."/>
            <person name="Stanger-Hall K.F."/>
            <person name="Hall D.W."/>
            <person name="Schmitz R.J."/>
            <person name="Nelson D.R."/>
            <person name="Lewis S.M."/>
            <person name="Shigenobu S."/>
            <person name="Bybee S.M."/>
            <person name="Larracuente A.M."/>
            <person name="Oba Y."/>
            <person name="Weng J.K."/>
        </authorList>
    </citation>
    <scope>NUCLEOTIDE SEQUENCE [LARGE SCALE GENOMIC DNA]</scope>
    <source>
        <strain evidence="6">1611_PpyrPB1</strain>
        <tissue evidence="6">Whole body</tissue>
    </source>
</reference>
<dbReference type="PROSITE" id="PS00455">
    <property type="entry name" value="AMP_BINDING"/>
    <property type="match status" value="1"/>
</dbReference>
<dbReference type="GO" id="GO:0005777">
    <property type="term" value="C:peroxisome"/>
    <property type="evidence" value="ECO:0007669"/>
    <property type="project" value="UniProtKB-SubCell"/>
</dbReference>
<dbReference type="EMBL" id="VVIM01000004">
    <property type="protein sequence ID" value="KAB0800250.1"/>
    <property type="molecule type" value="Genomic_DNA"/>
</dbReference>
<organism evidence="6 7">
    <name type="scientific">Photinus pyralis</name>
    <name type="common">Common eastern firefly</name>
    <name type="synonym">Lampyris pyralis</name>
    <dbReference type="NCBI Taxonomy" id="7054"/>
    <lineage>
        <taxon>Eukaryota</taxon>
        <taxon>Metazoa</taxon>
        <taxon>Ecdysozoa</taxon>
        <taxon>Arthropoda</taxon>
        <taxon>Hexapoda</taxon>
        <taxon>Insecta</taxon>
        <taxon>Pterygota</taxon>
        <taxon>Neoptera</taxon>
        <taxon>Endopterygota</taxon>
        <taxon>Coleoptera</taxon>
        <taxon>Polyphaga</taxon>
        <taxon>Elateriformia</taxon>
        <taxon>Elateroidea</taxon>
        <taxon>Lampyridae</taxon>
        <taxon>Lampyrinae</taxon>
        <taxon>Photinus</taxon>
    </lineage>
</organism>
<proteinExistence type="inferred from homology"/>
<evidence type="ECO:0000259" key="5">
    <source>
        <dbReference type="Pfam" id="PF00501"/>
    </source>
</evidence>
<comment type="subcellular location">
    <subcellularLocation>
        <location evidence="1">Peroxisome</location>
    </subcellularLocation>
</comment>
<protein>
    <recommendedName>
        <fullName evidence="5">AMP-dependent synthetase/ligase domain-containing protein</fullName>
    </recommendedName>
</protein>